<evidence type="ECO:0000256" key="1">
    <source>
        <dbReference type="SAM" id="MobiDB-lite"/>
    </source>
</evidence>
<feature type="compositionally biased region" description="Basic and acidic residues" evidence="1">
    <location>
        <begin position="257"/>
        <end position="276"/>
    </location>
</feature>
<feature type="region of interest" description="Disordered" evidence="1">
    <location>
        <begin position="1"/>
        <end position="51"/>
    </location>
</feature>
<accession>A0A511KLG4</accession>
<feature type="compositionally biased region" description="Low complexity" evidence="1">
    <location>
        <begin position="79"/>
        <end position="91"/>
    </location>
</feature>
<feature type="compositionally biased region" description="Low complexity" evidence="1">
    <location>
        <begin position="328"/>
        <end position="339"/>
    </location>
</feature>
<dbReference type="AlphaFoldDB" id="A0A511KLG4"/>
<sequence>MAPFPSFTGPPAEPQTIRIPTFRSPTAKTQPARVPQNRDEARAARLKTSGEGQWASLDALASAGPSSLAHLLAKRDPSTSRPIASSSSSRPKPAPEPTKKVVPARKSPRKSGARGDVARTTDAVGEFSIGIDQLAGPSKPTKQIPRASDFPKNSAPTTTATAAEPPSPVDNPLAQFPPPPSAASTSAPAKKPRKSSANSKKDALKAAAEEEEGGPAKGKKPVKRKSAAAGAVDDDDERAEGEKSVKKRRASVKGKAKAKEAEPELDEGKKAEHEPSDAPVNKPRRSSTKYTNTTLPTVPKAQKEPRRRRSTRVAEPAVIFPPPPSPPVSVAAETPSASSGKGRKRARKVSVQADEQEEVELEERKRKQARRSAAEPAPKARVGKGKLQGKEKVAVGEKGGAEDSTRRSNGTAAAPARRIPVPSAASASTSRKQPTARQPRSPALDTFSSDEADTGERGKRKGAKVRTERLKGNEGKLNVFDVIAGGTRRALDQLIDEHGENPRMLKLLQRFASNVQSSLLSRSALLSTLTSQTRTLTSARTKSKKLRLELVETQRTRREVEREMRGREGEWEREESEAESLTSTHDFLAKLGAASTGWR</sequence>
<feature type="compositionally biased region" description="Low complexity" evidence="1">
    <location>
        <begin position="154"/>
        <end position="164"/>
    </location>
</feature>
<feature type="region of interest" description="Disordered" evidence="1">
    <location>
        <begin position="68"/>
        <end position="469"/>
    </location>
</feature>
<dbReference type="Proteomes" id="UP000321518">
    <property type="component" value="Unassembled WGS sequence"/>
</dbReference>
<dbReference type="OrthoDB" id="2530396at2759"/>
<feature type="compositionally biased region" description="Basic residues" evidence="1">
    <location>
        <begin position="217"/>
        <end position="226"/>
    </location>
</feature>
<comment type="caution">
    <text evidence="2">The sequence shown here is derived from an EMBL/GenBank/DDBJ whole genome shotgun (WGS) entry which is preliminary data.</text>
</comment>
<feature type="compositionally biased region" description="Basic and acidic residues" evidence="1">
    <location>
        <begin position="561"/>
        <end position="570"/>
    </location>
</feature>
<evidence type="ECO:0000313" key="2">
    <source>
        <dbReference type="EMBL" id="GEM11207.1"/>
    </source>
</evidence>
<name>A0A511KLG4_RHOTO</name>
<feature type="compositionally biased region" description="Polar residues" evidence="1">
    <location>
        <begin position="425"/>
        <end position="438"/>
    </location>
</feature>
<gene>
    <name evidence="2" type="ORF">Rt10032_c14g5224</name>
</gene>
<feature type="region of interest" description="Disordered" evidence="1">
    <location>
        <begin position="561"/>
        <end position="586"/>
    </location>
</feature>
<dbReference type="EMBL" id="BJWK01000014">
    <property type="protein sequence ID" value="GEM11207.1"/>
    <property type="molecule type" value="Genomic_DNA"/>
</dbReference>
<feature type="compositionally biased region" description="Pro residues" evidence="1">
    <location>
        <begin position="165"/>
        <end position="181"/>
    </location>
</feature>
<feature type="compositionally biased region" description="Basic and acidic residues" evidence="1">
    <location>
        <begin position="388"/>
        <end position="406"/>
    </location>
</feature>
<feature type="compositionally biased region" description="Basic residues" evidence="1">
    <location>
        <begin position="102"/>
        <end position="112"/>
    </location>
</feature>
<evidence type="ECO:0000313" key="3">
    <source>
        <dbReference type="Proteomes" id="UP000321518"/>
    </source>
</evidence>
<reference evidence="2 3" key="1">
    <citation type="submission" date="2019-07" db="EMBL/GenBank/DDBJ databases">
        <title>Rhodotorula toruloides NBRC10032 genome sequencing.</title>
        <authorList>
            <person name="Shida Y."/>
            <person name="Takaku H."/>
            <person name="Ogasawara W."/>
            <person name="Mori K."/>
        </authorList>
    </citation>
    <scope>NUCLEOTIDE SEQUENCE [LARGE SCALE GENOMIC DNA]</scope>
    <source>
        <strain evidence="2 3">NBRC10032</strain>
    </source>
</reference>
<feature type="compositionally biased region" description="Basic and acidic residues" evidence="1">
    <location>
        <begin position="199"/>
        <end position="208"/>
    </location>
</feature>
<feature type="compositionally biased region" description="Basic residues" evidence="1">
    <location>
        <begin position="245"/>
        <end position="256"/>
    </location>
</feature>
<organism evidence="2 3">
    <name type="scientific">Rhodotorula toruloides</name>
    <name type="common">Yeast</name>
    <name type="synonym">Rhodosporidium toruloides</name>
    <dbReference type="NCBI Taxonomy" id="5286"/>
    <lineage>
        <taxon>Eukaryota</taxon>
        <taxon>Fungi</taxon>
        <taxon>Dikarya</taxon>
        <taxon>Basidiomycota</taxon>
        <taxon>Pucciniomycotina</taxon>
        <taxon>Microbotryomycetes</taxon>
        <taxon>Sporidiobolales</taxon>
        <taxon>Sporidiobolaceae</taxon>
        <taxon>Rhodotorula</taxon>
    </lineage>
</organism>
<protein>
    <submittedName>
        <fullName evidence="2">Uncharacterized protein</fullName>
    </submittedName>
</protein>
<proteinExistence type="predicted"/>